<keyword evidence="2" id="KW-1185">Reference proteome</keyword>
<sequence>MLSQVCRSGFQPFNQRLLPWAQSTALSRSQHKGADAEKVKGLSSLGVWSRALLRNMDNLTHPPATPARTPQ</sequence>
<accession>L5MAS2</accession>
<evidence type="ECO:0000313" key="2">
    <source>
        <dbReference type="Proteomes" id="UP000010556"/>
    </source>
</evidence>
<proteinExistence type="predicted"/>
<dbReference type="EMBL" id="KB102330">
    <property type="protein sequence ID" value="ELK35704.1"/>
    <property type="molecule type" value="Genomic_DNA"/>
</dbReference>
<organism evidence="1 2">
    <name type="scientific">Myotis davidii</name>
    <name type="common">David's myotis</name>
    <dbReference type="NCBI Taxonomy" id="225400"/>
    <lineage>
        <taxon>Eukaryota</taxon>
        <taxon>Metazoa</taxon>
        <taxon>Chordata</taxon>
        <taxon>Craniata</taxon>
        <taxon>Vertebrata</taxon>
        <taxon>Euteleostomi</taxon>
        <taxon>Mammalia</taxon>
        <taxon>Eutheria</taxon>
        <taxon>Laurasiatheria</taxon>
        <taxon>Chiroptera</taxon>
        <taxon>Yangochiroptera</taxon>
        <taxon>Vespertilionidae</taxon>
        <taxon>Myotis</taxon>
    </lineage>
</organism>
<dbReference type="Proteomes" id="UP000010556">
    <property type="component" value="Unassembled WGS sequence"/>
</dbReference>
<dbReference type="AlphaFoldDB" id="L5MAS2"/>
<name>L5MAS2_MYODS</name>
<protein>
    <submittedName>
        <fullName evidence="1">Uncharacterized protein</fullName>
    </submittedName>
</protein>
<gene>
    <name evidence="1" type="ORF">MDA_GLEAN10023468</name>
</gene>
<reference evidence="2" key="1">
    <citation type="journal article" date="2013" name="Science">
        <title>Comparative analysis of bat genomes provides insight into the evolution of flight and immunity.</title>
        <authorList>
            <person name="Zhang G."/>
            <person name="Cowled C."/>
            <person name="Shi Z."/>
            <person name="Huang Z."/>
            <person name="Bishop-Lilly K.A."/>
            <person name="Fang X."/>
            <person name="Wynne J.W."/>
            <person name="Xiong Z."/>
            <person name="Baker M.L."/>
            <person name="Zhao W."/>
            <person name="Tachedjian M."/>
            <person name="Zhu Y."/>
            <person name="Zhou P."/>
            <person name="Jiang X."/>
            <person name="Ng J."/>
            <person name="Yang L."/>
            <person name="Wu L."/>
            <person name="Xiao J."/>
            <person name="Feng Y."/>
            <person name="Chen Y."/>
            <person name="Sun X."/>
            <person name="Zhang Y."/>
            <person name="Marsh G.A."/>
            <person name="Crameri G."/>
            <person name="Broder C.C."/>
            <person name="Frey K.G."/>
            <person name="Wang L.F."/>
            <person name="Wang J."/>
        </authorList>
    </citation>
    <scope>NUCLEOTIDE SEQUENCE [LARGE SCALE GENOMIC DNA]</scope>
</reference>
<evidence type="ECO:0000313" key="1">
    <source>
        <dbReference type="EMBL" id="ELK35704.1"/>
    </source>
</evidence>